<dbReference type="RefSeq" id="WP_070402826.1">
    <property type="nucleotide sequence ID" value="NZ_BJVW01000006.1"/>
</dbReference>
<dbReference type="InterPro" id="IPR001567">
    <property type="entry name" value="Pept_M3A_M3B_dom"/>
</dbReference>
<keyword evidence="1" id="KW-0479">Metal-binding</keyword>
<keyword evidence="1" id="KW-0378">Hydrolase</keyword>
<protein>
    <submittedName>
        <fullName evidence="2">Peptidase M3</fullName>
    </submittedName>
</protein>
<dbReference type="Pfam" id="PF01432">
    <property type="entry name" value="Peptidase_M3"/>
    <property type="match status" value="2"/>
</dbReference>
<accession>A0A1D8UU44</accession>
<dbReference type="GO" id="GO:0046872">
    <property type="term" value="F:metal ion binding"/>
    <property type="evidence" value="ECO:0007669"/>
    <property type="project" value="UniProtKB-UniRule"/>
</dbReference>
<dbReference type="KEGG" id="kba:A0U89_08470"/>
<dbReference type="GO" id="GO:0006518">
    <property type="term" value="P:peptide metabolic process"/>
    <property type="evidence" value="ECO:0007669"/>
    <property type="project" value="TreeGrafter"/>
</dbReference>
<evidence type="ECO:0000313" key="3">
    <source>
        <dbReference type="Proteomes" id="UP000179145"/>
    </source>
</evidence>
<gene>
    <name evidence="2" type="ORF">A0U89_08470</name>
</gene>
<reference evidence="2 3" key="1">
    <citation type="journal article" date="2016" name="Microb. Cell Fact.">
        <title>Dissection of exopolysaccharide biosynthesis in Kozakia baliensis.</title>
        <authorList>
            <person name="Brandt J.U."/>
            <person name="Jakob F."/>
            <person name="Behr J."/>
            <person name="Geissler A.J."/>
            <person name="Vogel R.F."/>
        </authorList>
    </citation>
    <scope>NUCLEOTIDE SEQUENCE [LARGE SCALE GENOMIC DNA]</scope>
    <source>
        <strain evidence="2 3">DSM 14400</strain>
    </source>
</reference>
<dbReference type="AlphaFoldDB" id="A0A1D8UU44"/>
<proteinExistence type="inferred from homology"/>
<keyword evidence="1" id="KW-0862">Zinc</keyword>
<dbReference type="NCBIfam" id="TIGR02289">
    <property type="entry name" value="M3_not_pepF"/>
    <property type="match status" value="1"/>
</dbReference>
<dbReference type="PANTHER" id="PTHR11804">
    <property type="entry name" value="PROTEASE M3 THIMET OLIGOPEPTIDASE-RELATED"/>
    <property type="match status" value="1"/>
</dbReference>
<keyword evidence="1" id="KW-0645">Protease</keyword>
<evidence type="ECO:0000313" key="2">
    <source>
        <dbReference type="EMBL" id="AOX17170.1"/>
    </source>
</evidence>
<dbReference type="Gene3D" id="1.10.1370.30">
    <property type="match status" value="1"/>
</dbReference>
<organism evidence="2 3">
    <name type="scientific">Kozakia baliensis</name>
    <dbReference type="NCBI Taxonomy" id="153496"/>
    <lineage>
        <taxon>Bacteria</taxon>
        <taxon>Pseudomonadati</taxon>
        <taxon>Pseudomonadota</taxon>
        <taxon>Alphaproteobacteria</taxon>
        <taxon>Acetobacterales</taxon>
        <taxon>Acetobacteraceae</taxon>
        <taxon>Kozakia</taxon>
    </lineage>
</organism>
<dbReference type="GO" id="GO:0006508">
    <property type="term" value="P:proteolysis"/>
    <property type="evidence" value="ECO:0007669"/>
    <property type="project" value="UniProtKB-KW"/>
</dbReference>
<dbReference type="PANTHER" id="PTHR11804:SF28">
    <property type="entry name" value="OLIGOENDOPEPTIDASE F"/>
    <property type="match status" value="1"/>
</dbReference>
<dbReference type="eggNOG" id="COG1164">
    <property type="taxonomic scope" value="Bacteria"/>
</dbReference>
<dbReference type="CDD" id="cd09606">
    <property type="entry name" value="M3B_PepF"/>
    <property type="match status" value="1"/>
</dbReference>
<dbReference type="InterPro" id="IPR011976">
    <property type="entry name" value="Pept_M3B_oligopep-rel"/>
</dbReference>
<dbReference type="Proteomes" id="UP000179145">
    <property type="component" value="Chromosome"/>
</dbReference>
<dbReference type="GO" id="GO:0004222">
    <property type="term" value="F:metalloendopeptidase activity"/>
    <property type="evidence" value="ECO:0007669"/>
    <property type="project" value="InterPro"/>
</dbReference>
<dbReference type="OrthoDB" id="9766487at2"/>
<dbReference type="STRING" id="153496.A0U89_08470"/>
<keyword evidence="1" id="KW-0482">Metalloprotease</keyword>
<dbReference type="InterPro" id="IPR045090">
    <property type="entry name" value="Pept_M3A_M3B"/>
</dbReference>
<dbReference type="SUPFAM" id="SSF55486">
    <property type="entry name" value="Metalloproteases ('zincins'), catalytic domain"/>
    <property type="match status" value="1"/>
</dbReference>
<dbReference type="EMBL" id="CP014674">
    <property type="protein sequence ID" value="AOX17170.1"/>
    <property type="molecule type" value="Genomic_DNA"/>
</dbReference>
<keyword evidence="3" id="KW-1185">Reference proteome</keyword>
<evidence type="ECO:0000256" key="1">
    <source>
        <dbReference type="RuleBase" id="RU003435"/>
    </source>
</evidence>
<comment type="similarity">
    <text evidence="1">Belongs to the peptidase M3 family.</text>
</comment>
<comment type="cofactor">
    <cofactor evidence="1">
        <name>Zn(2+)</name>
        <dbReference type="ChEBI" id="CHEBI:29105"/>
    </cofactor>
    <text evidence="1">Binds 1 zinc ion.</text>
</comment>
<sequence>MNDAIPSFSSLEFKRPDRDSLKADYAIIDAFLDQGDHAEALKHFDEVRRAYESWASLVHLQFSRDTTNENYKEARDYADALTPVATGYEVETKRRLLKNREVLTKLVGEYVARLWDADITTFDARIEKDLEEEARLSAEYTALLASARIEWDGQHLNLSGLVPYLQSNDRDTRHRAEQARWAFFEQNGPELDRIFDDLVHLREKMARTLGFEHYTALGYRRMRRTDYGPAEVAAFREKILKHVTPLVSALMQRRRLEMGWSSLKAWDEALIDPKGNPKPAGDYDLLLHNAQEMFDRLDPDGDMGAFFAAMTKDGYMDLLNRDGKAGGGFCTSFPTIGMPFIFANFNGTHNDIGVFTHEMGHAYQNWKSRDLPSVDTLWPTMEAAEIHSMGLEFLTWPQIDLLVEEGAADRYRHMHLIDSLSFLPYGACVDHFQHEIYADPEMPPAERHKLWRRLEKQYLPWRDWGDLAYPGKGGRWQAQMHIYRSPFYYIDYTLALCCAMQLWLGSRHDPKGTMKTYRKLCAAGGSKPFTELVADAGLVSPFEADALAEVVHEAEQVLMD</sequence>
<name>A0A1D8UU44_9PROT</name>